<dbReference type="InterPro" id="IPR002347">
    <property type="entry name" value="SDR_fam"/>
</dbReference>
<dbReference type="Proteomes" id="UP000033588">
    <property type="component" value="Unassembled WGS sequence"/>
</dbReference>
<evidence type="ECO:0000256" key="7">
    <source>
        <dbReference type="ARBA" id="ARBA00073443"/>
    </source>
</evidence>
<evidence type="ECO:0000256" key="1">
    <source>
        <dbReference type="ARBA" id="ARBA00006484"/>
    </source>
</evidence>
<dbReference type="RefSeq" id="WP_046038221.1">
    <property type="nucleotide sequence ID" value="NZ_LACC01000008.1"/>
</dbReference>
<reference evidence="9 10" key="1">
    <citation type="submission" date="2015-03" db="EMBL/GenBank/DDBJ databases">
        <title>Comparative genomics of Pseudomonas insights into diversity of traits involved in vanlence and defense.</title>
        <authorList>
            <person name="Qin Y."/>
        </authorList>
    </citation>
    <scope>NUCLEOTIDE SEQUENCE [LARGE SCALE GENOMIC DNA]</scope>
    <source>
        <strain evidence="9 10">C8</strain>
    </source>
</reference>
<dbReference type="InterPro" id="IPR050259">
    <property type="entry name" value="SDR"/>
</dbReference>
<dbReference type="InterPro" id="IPR020904">
    <property type="entry name" value="Sc_DH/Rdtase_CS"/>
</dbReference>
<dbReference type="FunFam" id="3.40.50.720:FF:000173">
    <property type="entry name" value="3-oxoacyl-[acyl-carrier protein] reductase"/>
    <property type="match status" value="1"/>
</dbReference>
<dbReference type="InterPro" id="IPR036291">
    <property type="entry name" value="NAD(P)-bd_dom_sf"/>
</dbReference>
<dbReference type="InterPro" id="IPR057326">
    <property type="entry name" value="KR_dom"/>
</dbReference>
<dbReference type="EC" id="1.3.1.58" evidence="6"/>
<dbReference type="SMART" id="SM00822">
    <property type="entry name" value="PKS_KR"/>
    <property type="match status" value="1"/>
</dbReference>
<evidence type="ECO:0000259" key="8">
    <source>
        <dbReference type="SMART" id="SM00822"/>
    </source>
</evidence>
<name>A0A0F4TZ89_PSEFL</name>
<protein>
    <recommendedName>
        <fullName evidence="7">2,3-dihydroxy-2,3-dihydro-p-cumate dehydrogenase</fullName>
        <ecNumber evidence="6">1.3.1.58</ecNumber>
    </recommendedName>
    <alternativeName>
        <fullName evidence="3">Biphenyl-2,3-dihydro-2,3-diol dehydrogenase</fullName>
    </alternativeName>
</protein>
<organism evidence="9 10">
    <name type="scientific">Pseudomonas fluorescens</name>
    <dbReference type="NCBI Taxonomy" id="294"/>
    <lineage>
        <taxon>Bacteria</taxon>
        <taxon>Pseudomonadati</taxon>
        <taxon>Pseudomonadota</taxon>
        <taxon>Gammaproteobacteria</taxon>
        <taxon>Pseudomonadales</taxon>
        <taxon>Pseudomonadaceae</taxon>
        <taxon>Pseudomonas</taxon>
    </lineage>
</organism>
<evidence type="ECO:0000313" key="10">
    <source>
        <dbReference type="Proteomes" id="UP000033588"/>
    </source>
</evidence>
<evidence type="ECO:0000256" key="5">
    <source>
        <dbReference type="ARBA" id="ARBA00060518"/>
    </source>
</evidence>
<dbReference type="AlphaFoldDB" id="A0A0F4TZ89"/>
<evidence type="ECO:0000256" key="6">
    <source>
        <dbReference type="ARBA" id="ARBA00066455"/>
    </source>
</evidence>
<dbReference type="GO" id="GO:0032787">
    <property type="term" value="P:monocarboxylic acid metabolic process"/>
    <property type="evidence" value="ECO:0007669"/>
    <property type="project" value="UniProtKB-ARBA"/>
</dbReference>
<gene>
    <name evidence="9" type="ORF">VC35_05250</name>
</gene>
<dbReference type="PROSITE" id="PS00061">
    <property type="entry name" value="ADH_SHORT"/>
    <property type="match status" value="1"/>
</dbReference>
<comment type="similarity">
    <text evidence="1">Belongs to the short-chain dehydrogenases/reductases (SDR) family.</text>
</comment>
<dbReference type="PRINTS" id="PR00081">
    <property type="entry name" value="GDHRDH"/>
</dbReference>
<accession>A0A0F4TZ89</accession>
<evidence type="ECO:0000256" key="2">
    <source>
        <dbReference type="ARBA" id="ARBA00023002"/>
    </source>
</evidence>
<comment type="pathway">
    <text evidence="5">Aromatic compound metabolism; p-cumate degradation; acetaldehyde and pyruvate from p-cumate: step 2/7.</text>
</comment>
<dbReference type="Pfam" id="PF13561">
    <property type="entry name" value="adh_short_C2"/>
    <property type="match status" value="1"/>
</dbReference>
<keyword evidence="2" id="KW-0560">Oxidoreductase</keyword>
<comment type="catalytic activity">
    <reaction evidence="4">
        <text>(2R,3S)-2,3-dihydroxy-2,3-dihydro-p-cumate + NAD(+) = 2,3-dihydroxy-p-cumate + NADH + H(+)</text>
        <dbReference type="Rhea" id="RHEA:23772"/>
        <dbReference type="ChEBI" id="CHEBI:15378"/>
        <dbReference type="ChEBI" id="CHEBI:36647"/>
        <dbReference type="ChEBI" id="CHEBI:57540"/>
        <dbReference type="ChEBI" id="CHEBI:57945"/>
        <dbReference type="ChEBI" id="CHEBI:58420"/>
        <dbReference type="EC" id="1.3.1.58"/>
    </reaction>
</comment>
<evidence type="ECO:0000313" key="9">
    <source>
        <dbReference type="EMBL" id="KJZ49404.1"/>
    </source>
</evidence>
<dbReference type="NCBIfam" id="NF005559">
    <property type="entry name" value="PRK07231.1"/>
    <property type="match status" value="1"/>
</dbReference>
<sequence>MRLNNRVAVITGASQGIGRAVARCYAAQGASVAIVDINVSGGEETAALIHAEGGKALFVRCDIANQVDVNAAAAIIKAELGPIDILVNNAGITRPAMLHKMTGAEWHQVIDVHMHGSFYWLQAVVHDMIERQWGRIVFVTSSTAQNGSIGQINYAAAKSAMLGMVRTAARELGKYNILVNAIAPAAATEMTKTIMNDPKFAEAHAAALKQHPLRRSAEPEEIAPAFLYLVSEESSYVTGQILSVDGGSMMVR</sequence>
<dbReference type="GO" id="GO:0018511">
    <property type="term" value="F:2,3-dihydroxy-2,3-dihydro-p-cumate dehydrogenase activity"/>
    <property type="evidence" value="ECO:0007669"/>
    <property type="project" value="UniProtKB-EC"/>
</dbReference>
<dbReference type="PANTHER" id="PTHR42879:SF2">
    <property type="entry name" value="3-OXOACYL-[ACYL-CARRIER-PROTEIN] REDUCTASE FABG"/>
    <property type="match status" value="1"/>
</dbReference>
<feature type="domain" description="Ketoreductase" evidence="8">
    <location>
        <begin position="6"/>
        <end position="188"/>
    </location>
</feature>
<dbReference type="PANTHER" id="PTHR42879">
    <property type="entry name" value="3-OXOACYL-(ACYL-CARRIER-PROTEIN) REDUCTASE"/>
    <property type="match status" value="1"/>
</dbReference>
<dbReference type="NCBIfam" id="NF009466">
    <property type="entry name" value="PRK12826.1-2"/>
    <property type="match status" value="1"/>
</dbReference>
<dbReference type="OrthoDB" id="9787298at2"/>
<evidence type="ECO:0000256" key="4">
    <source>
        <dbReference type="ARBA" id="ARBA00050226"/>
    </source>
</evidence>
<dbReference type="Gene3D" id="3.40.50.720">
    <property type="entry name" value="NAD(P)-binding Rossmann-like Domain"/>
    <property type="match status" value="1"/>
</dbReference>
<dbReference type="EMBL" id="LACC01000008">
    <property type="protein sequence ID" value="KJZ49404.1"/>
    <property type="molecule type" value="Genomic_DNA"/>
</dbReference>
<comment type="caution">
    <text evidence="9">The sequence shown here is derived from an EMBL/GenBank/DDBJ whole genome shotgun (WGS) entry which is preliminary data.</text>
</comment>
<evidence type="ECO:0000256" key="3">
    <source>
        <dbReference type="ARBA" id="ARBA00042907"/>
    </source>
</evidence>
<dbReference type="PATRIC" id="fig|294.132.peg.5622"/>
<proteinExistence type="inferred from homology"/>
<dbReference type="PRINTS" id="PR00080">
    <property type="entry name" value="SDRFAMILY"/>
</dbReference>
<dbReference type="SUPFAM" id="SSF51735">
    <property type="entry name" value="NAD(P)-binding Rossmann-fold domains"/>
    <property type="match status" value="1"/>
</dbReference>